<dbReference type="Proteomes" id="UP000315289">
    <property type="component" value="Unassembled WGS sequence"/>
</dbReference>
<comment type="caution">
    <text evidence="1">The sequence shown here is derived from an EMBL/GenBank/DDBJ whole genome shotgun (WGS) entry which is preliminary data.</text>
</comment>
<dbReference type="EMBL" id="VOAH01000014">
    <property type="protein sequence ID" value="TVP39588.1"/>
    <property type="molecule type" value="Genomic_DNA"/>
</dbReference>
<protein>
    <submittedName>
        <fullName evidence="1">Uncharacterized protein</fullName>
    </submittedName>
</protein>
<organism evidence="1 2">
    <name type="scientific">Candidatus Nitrosocosmicus arcticus</name>
    <dbReference type="NCBI Taxonomy" id="2035267"/>
    <lineage>
        <taxon>Archaea</taxon>
        <taxon>Nitrososphaerota</taxon>
        <taxon>Nitrososphaeria</taxon>
        <taxon>Nitrososphaerales</taxon>
        <taxon>Nitrososphaeraceae</taxon>
        <taxon>Candidatus Nitrosocosmicus</taxon>
    </lineage>
</organism>
<evidence type="ECO:0000313" key="2">
    <source>
        <dbReference type="Proteomes" id="UP000315289"/>
    </source>
</evidence>
<sequence>MINYFTNSLFISTNIPNTTNIFISSYSLNRMVLKVSEILLLPKRKLIVSSLEINLNKVDNARRENTIFVLMVKESSGSAGGRGGGSGMRKIDRIFAFKITGNSDEQIYETEDPQVIEEFDIPYSAVAMDIVLESGISSVVQGVIDPDMVNGYLELIKKAT</sequence>
<evidence type="ECO:0000313" key="1">
    <source>
        <dbReference type="EMBL" id="TVP39588.1"/>
    </source>
</evidence>
<reference evidence="1 2" key="1">
    <citation type="journal article" date="2019" name="Front. Microbiol.">
        <title>Ammonia Oxidation by the Arctic Terrestrial Thaumarchaeote Candidatus Nitrosocosmicus arcticus Is Stimulated by Increasing Temperatures.</title>
        <authorList>
            <person name="Alves R.J.E."/>
            <person name="Kerou M."/>
            <person name="Zappe A."/>
            <person name="Bittner R."/>
            <person name="Abby S.S."/>
            <person name="Schmidt H.A."/>
            <person name="Pfeifer K."/>
            <person name="Schleper C."/>
        </authorList>
    </citation>
    <scope>NUCLEOTIDE SEQUENCE [LARGE SCALE GENOMIC DNA]</scope>
    <source>
        <strain evidence="1 2">Kfb</strain>
    </source>
</reference>
<name>A0A557SSL8_9ARCH</name>
<keyword evidence="2" id="KW-1185">Reference proteome</keyword>
<gene>
    <name evidence="1" type="ORF">NARC_140043</name>
</gene>
<accession>A0A557SSL8</accession>
<dbReference type="AlphaFoldDB" id="A0A557SSL8"/>
<proteinExistence type="predicted"/>